<evidence type="ECO:0000259" key="2">
    <source>
        <dbReference type="PROSITE" id="PS50022"/>
    </source>
</evidence>
<dbReference type="PROSITE" id="PS50022">
    <property type="entry name" value="FA58C_3"/>
    <property type="match status" value="1"/>
</dbReference>
<feature type="domain" description="F5/8 type C" evidence="2">
    <location>
        <begin position="1"/>
        <end position="71"/>
    </location>
</feature>
<sequence>MSQRLRQDKGGGAWCPKNMVTKEGKEYLEVNLHSPRVLMSVRTQGRFGNGHGVEYTEEYFVEYWRPGFNKWVRWRNRRGTEVTSVLLIEYRYGTLTHVVTPRIVNIANTMTPREEEQAAEVGDDDGGGGGGA</sequence>
<comment type="caution">
    <text evidence="3">The sequence shown here is derived from an EMBL/GenBank/DDBJ whole genome shotgun (WGS) entry which is preliminary data.</text>
</comment>
<keyword evidence="3" id="KW-0675">Receptor</keyword>
<accession>A0ABD2AUN5</accession>
<evidence type="ECO:0000256" key="1">
    <source>
        <dbReference type="SAM" id="MobiDB-lite"/>
    </source>
</evidence>
<dbReference type="InterPro" id="IPR000421">
    <property type="entry name" value="FA58C"/>
</dbReference>
<proteinExistence type="predicted"/>
<organism evidence="3 4">
    <name type="scientific">Vespula squamosa</name>
    <name type="common">Southern yellow jacket</name>
    <name type="synonym">Wasp</name>
    <dbReference type="NCBI Taxonomy" id="30214"/>
    <lineage>
        <taxon>Eukaryota</taxon>
        <taxon>Metazoa</taxon>
        <taxon>Ecdysozoa</taxon>
        <taxon>Arthropoda</taxon>
        <taxon>Hexapoda</taxon>
        <taxon>Insecta</taxon>
        <taxon>Pterygota</taxon>
        <taxon>Neoptera</taxon>
        <taxon>Endopterygota</taxon>
        <taxon>Hymenoptera</taxon>
        <taxon>Apocrita</taxon>
        <taxon>Aculeata</taxon>
        <taxon>Vespoidea</taxon>
        <taxon>Vespidae</taxon>
        <taxon>Vespinae</taxon>
        <taxon>Vespula</taxon>
    </lineage>
</organism>
<dbReference type="Gene3D" id="2.60.120.260">
    <property type="entry name" value="Galactose-binding domain-like"/>
    <property type="match status" value="1"/>
</dbReference>
<dbReference type="Pfam" id="PF00754">
    <property type="entry name" value="F5_F8_type_C"/>
    <property type="match status" value="1"/>
</dbReference>
<dbReference type="Proteomes" id="UP001607302">
    <property type="component" value="Unassembled WGS sequence"/>
</dbReference>
<dbReference type="InterPro" id="IPR008979">
    <property type="entry name" value="Galactose-bd-like_sf"/>
</dbReference>
<dbReference type="PROSITE" id="PS01285">
    <property type="entry name" value="FA58C_1"/>
    <property type="match status" value="1"/>
</dbReference>
<name>A0ABD2AUN5_VESSQ</name>
<gene>
    <name evidence="3" type="ORF">V1478_008847</name>
</gene>
<evidence type="ECO:0000313" key="3">
    <source>
        <dbReference type="EMBL" id="KAL2724334.1"/>
    </source>
</evidence>
<keyword evidence="4" id="KW-1185">Reference proteome</keyword>
<reference evidence="3 4" key="1">
    <citation type="journal article" date="2024" name="Ann. Entomol. Soc. Am.">
        <title>Genomic analyses of the southern and eastern yellowjacket wasps (Hymenoptera: Vespidae) reveal evolutionary signatures of social life.</title>
        <authorList>
            <person name="Catto M.A."/>
            <person name="Caine P.B."/>
            <person name="Orr S.E."/>
            <person name="Hunt B.G."/>
            <person name="Goodisman M.A.D."/>
        </authorList>
    </citation>
    <scope>NUCLEOTIDE SEQUENCE [LARGE SCALE GENOMIC DNA]</scope>
    <source>
        <strain evidence="3">233</strain>
        <tissue evidence="3">Head and thorax</tissue>
    </source>
</reference>
<feature type="region of interest" description="Disordered" evidence="1">
    <location>
        <begin position="111"/>
        <end position="132"/>
    </location>
</feature>
<dbReference type="EMBL" id="JAUDFV010000139">
    <property type="protein sequence ID" value="KAL2724334.1"/>
    <property type="molecule type" value="Genomic_DNA"/>
</dbReference>
<protein>
    <submittedName>
        <fullName evidence="3">Discoidin domain-containing receptor 2 isoform X2</fullName>
    </submittedName>
</protein>
<dbReference type="AlphaFoldDB" id="A0ABD2AUN5"/>
<evidence type="ECO:0000313" key="4">
    <source>
        <dbReference type="Proteomes" id="UP001607302"/>
    </source>
</evidence>
<dbReference type="SUPFAM" id="SSF49785">
    <property type="entry name" value="Galactose-binding domain-like"/>
    <property type="match status" value="1"/>
</dbReference>
<feature type="compositionally biased region" description="Acidic residues" evidence="1">
    <location>
        <begin position="117"/>
        <end position="126"/>
    </location>
</feature>